<dbReference type="SUPFAM" id="SSF48264">
    <property type="entry name" value="Cytochrome P450"/>
    <property type="match status" value="1"/>
</dbReference>
<evidence type="ECO:0000313" key="2">
    <source>
        <dbReference type="Proteomes" id="UP001521222"/>
    </source>
</evidence>
<dbReference type="InterPro" id="IPR001128">
    <property type="entry name" value="Cyt_P450"/>
</dbReference>
<comment type="caution">
    <text evidence="1">The sequence shown here is derived from an EMBL/GenBank/DDBJ whole genome shotgun (WGS) entry which is preliminary data.</text>
</comment>
<dbReference type="Gene3D" id="1.10.630.10">
    <property type="entry name" value="Cytochrome P450"/>
    <property type="match status" value="1"/>
</dbReference>
<dbReference type="Proteomes" id="UP001521222">
    <property type="component" value="Unassembled WGS sequence"/>
</dbReference>
<sequence length="220" mass="24502">MRVTGKILGVDRVTNIAQEVQDWLSQADTDDDPYNAIFWTILAVGAHSFPEDKDEAAESQVNEQKSKSVPIGETTVGSLFGPIEDGGDRSSIIEAIDDIATYAVTIGLIPKWHWWITMMMMDKLKLESSFEKIINFVNKHLDDRVSGRTKSPEDRSDFLEKMLPMEVKGKATRFHTLQAVAQTIAAGADTTAISLSVIIAYLTMNPDTLAALRREVVCWR</sequence>
<gene>
    <name evidence="1" type="ORF">SLS59_003716</name>
</gene>
<dbReference type="EMBL" id="JAKIXB020000010">
    <property type="protein sequence ID" value="KAL1604522.1"/>
    <property type="molecule type" value="Genomic_DNA"/>
</dbReference>
<evidence type="ECO:0008006" key="3">
    <source>
        <dbReference type="Google" id="ProtNLM"/>
    </source>
</evidence>
<evidence type="ECO:0000313" key="1">
    <source>
        <dbReference type="EMBL" id="KAL1604522.1"/>
    </source>
</evidence>
<keyword evidence="2" id="KW-1185">Reference proteome</keyword>
<protein>
    <recommendedName>
        <fullName evidence="3">Cytochrome P450</fullName>
    </recommendedName>
</protein>
<proteinExistence type="predicted"/>
<name>A0ABR3RJJ5_9PLEO</name>
<dbReference type="InterPro" id="IPR036396">
    <property type="entry name" value="Cyt_P450_sf"/>
</dbReference>
<reference evidence="1 2" key="1">
    <citation type="submission" date="2024-02" db="EMBL/GenBank/DDBJ databases">
        <title>De novo assembly and annotation of 12 fungi associated with fruit tree decline syndrome in Ontario, Canada.</title>
        <authorList>
            <person name="Sulman M."/>
            <person name="Ellouze W."/>
            <person name="Ilyukhin E."/>
        </authorList>
    </citation>
    <scope>NUCLEOTIDE SEQUENCE [LARGE SCALE GENOMIC DNA]</scope>
    <source>
        <strain evidence="1 2">M97-236</strain>
    </source>
</reference>
<accession>A0ABR3RJJ5</accession>
<dbReference type="Pfam" id="PF00067">
    <property type="entry name" value="p450"/>
    <property type="match status" value="1"/>
</dbReference>
<organism evidence="1 2">
    <name type="scientific">Nothophoma quercina</name>
    <dbReference type="NCBI Taxonomy" id="749835"/>
    <lineage>
        <taxon>Eukaryota</taxon>
        <taxon>Fungi</taxon>
        <taxon>Dikarya</taxon>
        <taxon>Ascomycota</taxon>
        <taxon>Pezizomycotina</taxon>
        <taxon>Dothideomycetes</taxon>
        <taxon>Pleosporomycetidae</taxon>
        <taxon>Pleosporales</taxon>
        <taxon>Pleosporineae</taxon>
        <taxon>Didymellaceae</taxon>
        <taxon>Nothophoma</taxon>
    </lineage>
</organism>